<dbReference type="Pfam" id="PF12018">
    <property type="entry name" value="FAP206"/>
    <property type="match status" value="1"/>
</dbReference>
<dbReference type="Proteomes" id="UP000054379">
    <property type="component" value="Unassembled WGS sequence"/>
</dbReference>
<dbReference type="KEGG" id="hald:104318560"/>
<evidence type="ECO:0000256" key="6">
    <source>
        <dbReference type="ARBA" id="ARBA00023069"/>
    </source>
</evidence>
<dbReference type="GO" id="GO:0007288">
    <property type="term" value="P:sperm axoneme assembly"/>
    <property type="evidence" value="ECO:0007669"/>
    <property type="project" value="TreeGrafter"/>
</dbReference>
<evidence type="ECO:0000256" key="5">
    <source>
        <dbReference type="ARBA" id="ARBA00022794"/>
    </source>
</evidence>
<gene>
    <name evidence="11" type="ORF">N329_07752</name>
</gene>
<comment type="function">
    <text evidence="9">Essential for sperm motility and is involved in the regulation of the beating frequency of motile cilia on the epithelial cells of the respiratory tract. Required for the establishment of radial spokes in sperm flagella.</text>
</comment>
<reference evidence="11 12" key="1">
    <citation type="submission" date="2014-04" db="EMBL/GenBank/DDBJ databases">
        <title>Genome evolution of avian class.</title>
        <authorList>
            <person name="Zhang G."/>
            <person name="Li C."/>
        </authorList>
    </citation>
    <scope>NUCLEOTIDE SEQUENCE [LARGE SCALE GENOMIC DNA]</scope>
    <source>
        <strain evidence="11">BGI_N329</strain>
    </source>
</reference>
<comment type="subcellular location">
    <subcellularLocation>
        <location evidence="1">Cytoplasm</location>
        <location evidence="1">Cytoskeleton</location>
        <location evidence="1">Cilium axoneme</location>
    </subcellularLocation>
</comment>
<evidence type="ECO:0000256" key="3">
    <source>
        <dbReference type="ARBA" id="ARBA00021602"/>
    </source>
</evidence>
<organism evidence="11 12">
    <name type="scientific">Haliaeetus albicilla</name>
    <name type="common">White-tailed sea-eagle</name>
    <name type="synonym">Falco albicilla</name>
    <dbReference type="NCBI Taxonomy" id="8969"/>
    <lineage>
        <taxon>Eukaryota</taxon>
        <taxon>Metazoa</taxon>
        <taxon>Chordata</taxon>
        <taxon>Craniata</taxon>
        <taxon>Vertebrata</taxon>
        <taxon>Euteleostomi</taxon>
        <taxon>Archelosauria</taxon>
        <taxon>Archosauria</taxon>
        <taxon>Dinosauria</taxon>
        <taxon>Saurischia</taxon>
        <taxon>Theropoda</taxon>
        <taxon>Coelurosauria</taxon>
        <taxon>Aves</taxon>
        <taxon>Neognathae</taxon>
        <taxon>Neoaves</taxon>
        <taxon>Telluraves</taxon>
        <taxon>Accipitrimorphae</taxon>
        <taxon>Accipitriformes</taxon>
        <taxon>Accipitridae</taxon>
        <taxon>Accipitrinae</taxon>
        <taxon>Haliaeetus</taxon>
    </lineage>
</organism>
<dbReference type="GO" id="GO:1901317">
    <property type="term" value="P:regulation of flagellated sperm motility"/>
    <property type="evidence" value="ECO:0007669"/>
    <property type="project" value="TreeGrafter"/>
</dbReference>
<accession>A0A091PA45</accession>
<dbReference type="EMBL" id="KK655766">
    <property type="protein sequence ID" value="KFQ04792.1"/>
    <property type="molecule type" value="Genomic_DNA"/>
</dbReference>
<evidence type="ECO:0000256" key="7">
    <source>
        <dbReference type="ARBA" id="ARBA00023212"/>
    </source>
</evidence>
<keyword evidence="7" id="KW-0206">Cytoskeleton</keyword>
<evidence type="ECO:0000256" key="10">
    <source>
        <dbReference type="SAM" id="MobiDB-lite"/>
    </source>
</evidence>
<dbReference type="InterPro" id="IPR021897">
    <property type="entry name" value="FAP206"/>
</dbReference>
<evidence type="ECO:0000313" key="11">
    <source>
        <dbReference type="EMBL" id="KFQ04792.1"/>
    </source>
</evidence>
<sequence>MSCDQAESVIKKIIREIGQECAAQAVSETLVAFLVKAVVLDPRNDFSVDQILTKKEVQNLTQLCVTRLLDTTNPSLSTIKMQVYFDMNYANRAELLSEQHRVLEGRLAPVVRDITDSCPRVQEEVENVYRKIVSYVLLRSGLGSPTDIEVVREVTAALQSVFPQTEMITFISLSKKNKEQQLKNLAMLVTGIRLYNKECRKGGSSIDDLPAILNEAIPSATRAVDESLNTCHKLAHQYTALLESMQEDQHRYTQLSSFKLKEALFNVRQYEAFLCILLSDAITSAQEVEKMNVQFVATVEQLKNTVQNKVSIDTKEVFPLFVALSNLWTSFQDQILLLSFLTDMTNNLQQFSEIQSQLFPEEVLTSLLEGVTVKSDEERIRETMGTRVNVSDFKNQEWLFPETTDNFDQLLIQYHGFCAHAIGVRGLTLPGNPAIGILKHKERCYVFSCKEAAYIFAQDPDKFIQLNIEKAKEHAELIQLLELRHQFEYFAPYAQARNADKCLKPTTKCDSSTQTDTHILPPTIVTSYEWNEWELRRKAIKLANLRRKLTRAMQTDLSHMRRENSTQVYLPKDVSTQTKRDNSSNVPRPQIFLEGLQGGSSPTTHMVKVDLTRAVAET</sequence>
<keyword evidence="6" id="KW-0969">Cilium</keyword>
<protein>
    <recommendedName>
        <fullName evidence="3">Cilia- and flagella-associated protein 206</fullName>
    </recommendedName>
</protein>
<keyword evidence="4" id="KW-0963">Cytoplasm</keyword>
<dbReference type="AlphaFoldDB" id="A0A091PA45"/>
<feature type="region of interest" description="Disordered" evidence="10">
    <location>
        <begin position="555"/>
        <end position="604"/>
    </location>
</feature>
<keyword evidence="8" id="KW-0966">Cell projection</keyword>
<dbReference type="GO" id="GO:0003356">
    <property type="term" value="P:regulation of cilium beat frequency"/>
    <property type="evidence" value="ECO:0007669"/>
    <property type="project" value="TreeGrafter"/>
</dbReference>
<dbReference type="PANTHER" id="PTHR21442">
    <property type="entry name" value="CILIA- AND FLAGELLA-ASSOCIATED PROTEIN 206"/>
    <property type="match status" value="1"/>
</dbReference>
<dbReference type="GO" id="GO:0036064">
    <property type="term" value="C:ciliary basal body"/>
    <property type="evidence" value="ECO:0007669"/>
    <property type="project" value="TreeGrafter"/>
</dbReference>
<dbReference type="GO" id="GO:0005930">
    <property type="term" value="C:axoneme"/>
    <property type="evidence" value="ECO:0007669"/>
    <property type="project" value="UniProtKB-SubCell"/>
</dbReference>
<proteinExistence type="inferred from homology"/>
<evidence type="ECO:0000256" key="8">
    <source>
        <dbReference type="ARBA" id="ARBA00023273"/>
    </source>
</evidence>
<comment type="similarity">
    <text evidence="2">Belongs to the CFAP206 family.</text>
</comment>
<dbReference type="PANTHER" id="PTHR21442:SF0">
    <property type="entry name" value="CILIA- AND FLAGELLA-ASSOCIATED PROTEIN 206"/>
    <property type="match status" value="1"/>
</dbReference>
<evidence type="ECO:0000313" key="12">
    <source>
        <dbReference type="Proteomes" id="UP000054379"/>
    </source>
</evidence>
<name>A0A091PA45_HALAL</name>
<evidence type="ECO:0000256" key="9">
    <source>
        <dbReference type="ARBA" id="ARBA00045321"/>
    </source>
</evidence>
<keyword evidence="5" id="KW-0970">Cilium biogenesis/degradation</keyword>
<evidence type="ECO:0000256" key="2">
    <source>
        <dbReference type="ARBA" id="ARBA00010500"/>
    </source>
</evidence>
<evidence type="ECO:0000256" key="1">
    <source>
        <dbReference type="ARBA" id="ARBA00004430"/>
    </source>
</evidence>
<evidence type="ECO:0000256" key="4">
    <source>
        <dbReference type="ARBA" id="ARBA00022490"/>
    </source>
</evidence>